<gene>
    <name evidence="1" type="ORF">QAD02_011902</name>
</gene>
<accession>A0ACC2NY79</accession>
<protein>
    <submittedName>
        <fullName evidence="1">Uncharacterized protein</fullName>
    </submittedName>
</protein>
<evidence type="ECO:0000313" key="1">
    <source>
        <dbReference type="EMBL" id="KAJ8676116.1"/>
    </source>
</evidence>
<comment type="caution">
    <text evidence="1">The sequence shown here is derived from an EMBL/GenBank/DDBJ whole genome shotgun (WGS) entry which is preliminary data.</text>
</comment>
<proteinExistence type="predicted"/>
<keyword evidence="2" id="KW-1185">Reference proteome</keyword>
<dbReference type="Proteomes" id="UP001239111">
    <property type="component" value="Chromosome 2"/>
</dbReference>
<evidence type="ECO:0000313" key="2">
    <source>
        <dbReference type="Proteomes" id="UP001239111"/>
    </source>
</evidence>
<organism evidence="1 2">
    <name type="scientific">Eretmocerus hayati</name>
    <dbReference type="NCBI Taxonomy" id="131215"/>
    <lineage>
        <taxon>Eukaryota</taxon>
        <taxon>Metazoa</taxon>
        <taxon>Ecdysozoa</taxon>
        <taxon>Arthropoda</taxon>
        <taxon>Hexapoda</taxon>
        <taxon>Insecta</taxon>
        <taxon>Pterygota</taxon>
        <taxon>Neoptera</taxon>
        <taxon>Endopterygota</taxon>
        <taxon>Hymenoptera</taxon>
        <taxon>Apocrita</taxon>
        <taxon>Proctotrupomorpha</taxon>
        <taxon>Chalcidoidea</taxon>
        <taxon>Aphelinidae</taxon>
        <taxon>Aphelininae</taxon>
        <taxon>Eretmocerus</taxon>
    </lineage>
</organism>
<dbReference type="EMBL" id="CM056742">
    <property type="protein sequence ID" value="KAJ8676116.1"/>
    <property type="molecule type" value="Genomic_DNA"/>
</dbReference>
<reference evidence="1" key="1">
    <citation type="submission" date="2023-04" db="EMBL/GenBank/DDBJ databases">
        <title>A chromosome-level genome assembly of the parasitoid wasp Eretmocerus hayati.</title>
        <authorList>
            <person name="Zhong Y."/>
            <person name="Liu S."/>
            <person name="Liu Y."/>
        </authorList>
    </citation>
    <scope>NUCLEOTIDE SEQUENCE</scope>
    <source>
        <strain evidence="1">ZJU_SS_LIU_2023</strain>
    </source>
</reference>
<name>A0ACC2NY79_9HYME</name>
<sequence length="284" mass="32750">MWCLIRVLPFLVSGKVSEDNEYLQLILLLLEIMEIKFAPSVPSGLLPYLDELYKDFFSKFTRLFPEVDAINKMHHGSHGAECIEWSGPLSLYNCIRFEAKHAELKLRAQNVHNFKNPPKTLIRVSQAVQCSKWGSGDVQINSVKVTSGETSFVCYSKSRQYLLDRNLLDNQKVIIAKSVVVNGVEYRKKLFIALSHSGDRLENLMTFGEIREIIVHEEKVFLLTSVCTTLYFDHTLHAYCIELNDLDYSSHFTETSLLPFHKPFCYWFKPASNALHISLRHLIF</sequence>